<dbReference type="Proteomes" id="UP001415857">
    <property type="component" value="Unassembled WGS sequence"/>
</dbReference>
<dbReference type="GO" id="GO:0008271">
    <property type="term" value="F:secondary active sulfate transmembrane transporter activity"/>
    <property type="evidence" value="ECO:0007669"/>
    <property type="project" value="InterPro"/>
</dbReference>
<feature type="transmembrane region" description="Helical" evidence="5">
    <location>
        <begin position="404"/>
        <end position="428"/>
    </location>
</feature>
<feature type="transmembrane region" description="Helical" evidence="5">
    <location>
        <begin position="286"/>
        <end position="307"/>
    </location>
</feature>
<keyword evidence="8" id="KW-1185">Reference proteome</keyword>
<accession>A0AAP0NEG0</accession>
<protein>
    <recommendedName>
        <fullName evidence="6">SLC26A/SulP transporter domain-containing protein</fullName>
    </recommendedName>
</protein>
<evidence type="ECO:0000256" key="5">
    <source>
        <dbReference type="SAM" id="Phobius"/>
    </source>
</evidence>
<dbReference type="Gene3D" id="3.30.750.24">
    <property type="entry name" value="STAS domain"/>
    <property type="match status" value="1"/>
</dbReference>
<keyword evidence="2 5" id="KW-0812">Transmembrane</keyword>
<dbReference type="InterPro" id="IPR011547">
    <property type="entry name" value="SLC26A/SulP_dom"/>
</dbReference>
<evidence type="ECO:0000256" key="1">
    <source>
        <dbReference type="ARBA" id="ARBA00004141"/>
    </source>
</evidence>
<evidence type="ECO:0000259" key="6">
    <source>
        <dbReference type="Pfam" id="PF00916"/>
    </source>
</evidence>
<dbReference type="PANTHER" id="PTHR11814">
    <property type="entry name" value="SULFATE TRANSPORTER"/>
    <property type="match status" value="1"/>
</dbReference>
<evidence type="ECO:0000256" key="2">
    <source>
        <dbReference type="ARBA" id="ARBA00022692"/>
    </source>
</evidence>
<evidence type="ECO:0000313" key="8">
    <source>
        <dbReference type="Proteomes" id="UP001415857"/>
    </source>
</evidence>
<dbReference type="GO" id="GO:0016020">
    <property type="term" value="C:membrane"/>
    <property type="evidence" value="ECO:0007669"/>
    <property type="project" value="UniProtKB-SubCell"/>
</dbReference>
<organism evidence="7 8">
    <name type="scientific">Liquidambar formosana</name>
    <name type="common">Formosan gum</name>
    <dbReference type="NCBI Taxonomy" id="63359"/>
    <lineage>
        <taxon>Eukaryota</taxon>
        <taxon>Viridiplantae</taxon>
        <taxon>Streptophyta</taxon>
        <taxon>Embryophyta</taxon>
        <taxon>Tracheophyta</taxon>
        <taxon>Spermatophyta</taxon>
        <taxon>Magnoliopsida</taxon>
        <taxon>eudicotyledons</taxon>
        <taxon>Gunneridae</taxon>
        <taxon>Pentapetalae</taxon>
        <taxon>Saxifragales</taxon>
        <taxon>Altingiaceae</taxon>
        <taxon>Liquidambar</taxon>
    </lineage>
</organism>
<feature type="transmembrane region" description="Helical" evidence="5">
    <location>
        <begin position="258"/>
        <end position="280"/>
    </location>
</feature>
<proteinExistence type="predicted"/>
<dbReference type="InterPro" id="IPR018045">
    <property type="entry name" value="S04_transporter_CS"/>
</dbReference>
<feature type="transmembrane region" description="Helical" evidence="5">
    <location>
        <begin position="206"/>
        <end position="225"/>
    </location>
</feature>
<feature type="domain" description="SLC26A/SulP transporter" evidence="6">
    <location>
        <begin position="95"/>
        <end position="476"/>
    </location>
</feature>
<keyword evidence="3 5" id="KW-1133">Transmembrane helix</keyword>
<feature type="transmembrane region" description="Helical" evidence="5">
    <location>
        <begin position="435"/>
        <end position="456"/>
    </location>
</feature>
<comment type="caution">
    <text evidence="7">The sequence shown here is derived from an EMBL/GenBank/DDBJ whole genome shotgun (WGS) entry which is preliminary data.</text>
</comment>
<feature type="transmembrane region" description="Helical" evidence="5">
    <location>
        <begin position="476"/>
        <end position="500"/>
    </location>
</feature>
<keyword evidence="4 5" id="KW-0472">Membrane</keyword>
<comment type="subcellular location">
    <subcellularLocation>
        <location evidence="1">Membrane</location>
        <topology evidence="1">Multi-pass membrane protein</topology>
    </subcellularLocation>
</comment>
<dbReference type="AlphaFoldDB" id="A0AAP0NEG0"/>
<dbReference type="EMBL" id="JBBPBK010000014">
    <property type="protein sequence ID" value="KAK9271450.1"/>
    <property type="molecule type" value="Genomic_DNA"/>
</dbReference>
<sequence length="589" mass="64251">MGSLPTGTLSVEEQQQQLNVDGTSRIERARWVLESPDPPGLWHELIGSIKETVFPHGNNLSLLSTQKSRWRRAVSLLQGVFPILSWGRNYKASKFKKDLMAGLTLASLSIPQSIGYASLAKLDPQYGLYTSVVPPLIYALMGSSREIAIGPVAVVSLLMSSMIQKVEDPAADPSAYRKLVFTATFFAGTFQALFGLFRWLGFLVDFLSHAAIVGFMGGAAIIIGLQQLKGLFGISHFTNNTDVTSVMKAVLNSIHHPWYPLNFVLGSSFLIFILITRFIGRRNKKFFWLPAIAPLISVILSTLIVFLTKADKHGVKIVKHIKGGLNPISAHQIQFNGPIVGHAAKIGLISAVVALTESIAVGRSFASIKGYHLDGNTEMVAMGFMNIAGSLTSCYVATGSFSRTAVNFSAGCETVVSNIVMAITVLISLELFTRLLYFTPIAILASIILSALPGLIDINEAYYIWKVDKLDFLACIGAFIGVLFVSVEIGLLAAVTISFAKIILNSIRPGTELLGRLPGTDIFCDTSQYPMAIKTPGILIIRVSSASICFANANFIRERLDEYRHFGNPCTRRIAQEVGFTWHRSKTLI</sequence>
<dbReference type="PROSITE" id="PS01130">
    <property type="entry name" value="SLC26A"/>
    <property type="match status" value="1"/>
</dbReference>
<dbReference type="Pfam" id="PF00916">
    <property type="entry name" value="Sulfate_transp"/>
    <property type="match status" value="1"/>
</dbReference>
<feature type="transmembrane region" description="Helical" evidence="5">
    <location>
        <begin position="179"/>
        <end position="200"/>
    </location>
</feature>
<evidence type="ECO:0000313" key="7">
    <source>
        <dbReference type="EMBL" id="KAK9271450.1"/>
    </source>
</evidence>
<feature type="transmembrane region" description="Helical" evidence="5">
    <location>
        <begin position="379"/>
        <end position="398"/>
    </location>
</feature>
<reference evidence="7 8" key="1">
    <citation type="journal article" date="2024" name="Plant J.">
        <title>Genome sequences and population genomics reveal climatic adaptation and genomic divergence between two closely related sweetgum species.</title>
        <authorList>
            <person name="Xu W.Q."/>
            <person name="Ren C.Q."/>
            <person name="Zhang X.Y."/>
            <person name="Comes H.P."/>
            <person name="Liu X.H."/>
            <person name="Li Y.G."/>
            <person name="Kettle C.J."/>
            <person name="Jalonen R."/>
            <person name="Gaisberger H."/>
            <person name="Ma Y.Z."/>
            <person name="Qiu Y.X."/>
        </authorList>
    </citation>
    <scope>NUCLEOTIDE SEQUENCE [LARGE SCALE GENOMIC DNA]</scope>
    <source>
        <strain evidence="7">Hangzhou</strain>
    </source>
</reference>
<gene>
    <name evidence="7" type="ORF">L1049_027041</name>
</gene>
<evidence type="ECO:0000256" key="4">
    <source>
        <dbReference type="ARBA" id="ARBA00023136"/>
    </source>
</evidence>
<evidence type="ECO:0000256" key="3">
    <source>
        <dbReference type="ARBA" id="ARBA00022989"/>
    </source>
</evidence>
<dbReference type="NCBIfam" id="TIGR00815">
    <property type="entry name" value="sulP"/>
    <property type="match status" value="1"/>
</dbReference>
<dbReference type="InterPro" id="IPR036513">
    <property type="entry name" value="STAS_dom_sf"/>
</dbReference>
<name>A0AAP0NEG0_LIQFO</name>
<dbReference type="InterPro" id="IPR001902">
    <property type="entry name" value="SLC26A/SulP_fam"/>
</dbReference>